<accession>A0ABT2GS00</accession>
<reference evidence="1" key="1">
    <citation type="submission" date="2022-08" db="EMBL/GenBank/DDBJ databases">
        <authorList>
            <person name="Deng Y."/>
            <person name="Han X.-F."/>
            <person name="Zhang Y.-Q."/>
        </authorList>
    </citation>
    <scope>NUCLEOTIDE SEQUENCE</scope>
    <source>
        <strain evidence="1">CPCC 205763</strain>
    </source>
</reference>
<organism evidence="1 2">
    <name type="scientific">Herbiconiux aconitum</name>
    <dbReference type="NCBI Taxonomy" id="2970913"/>
    <lineage>
        <taxon>Bacteria</taxon>
        <taxon>Bacillati</taxon>
        <taxon>Actinomycetota</taxon>
        <taxon>Actinomycetes</taxon>
        <taxon>Micrococcales</taxon>
        <taxon>Microbacteriaceae</taxon>
        <taxon>Herbiconiux</taxon>
    </lineage>
</organism>
<dbReference type="RefSeq" id="WP_259508438.1">
    <property type="nucleotide sequence ID" value="NZ_JANLCM010000002.1"/>
</dbReference>
<comment type="caution">
    <text evidence="1">The sequence shown here is derived from an EMBL/GenBank/DDBJ whole genome shotgun (WGS) entry which is preliminary data.</text>
</comment>
<sequence>MTTVALIDADPAALATKVAALSSVPGVELRIEAVSLGQLLTHPGFPPDVVVIEQREGERVSVNYKIRVCRIAEARVIVISDDGHELAPDVSQLMTTVKSFAQAVALIAS</sequence>
<protein>
    <recommendedName>
        <fullName evidence="3">Response regulatory domain-containing protein</fullName>
    </recommendedName>
</protein>
<gene>
    <name evidence="1" type="ORF">N1027_12740</name>
</gene>
<dbReference type="EMBL" id="JANLCM010000002">
    <property type="protein sequence ID" value="MCS5719002.1"/>
    <property type="molecule type" value="Genomic_DNA"/>
</dbReference>
<evidence type="ECO:0000313" key="1">
    <source>
        <dbReference type="EMBL" id="MCS5719002.1"/>
    </source>
</evidence>
<keyword evidence="2" id="KW-1185">Reference proteome</keyword>
<dbReference type="Proteomes" id="UP001165584">
    <property type="component" value="Unassembled WGS sequence"/>
</dbReference>
<evidence type="ECO:0008006" key="3">
    <source>
        <dbReference type="Google" id="ProtNLM"/>
    </source>
</evidence>
<evidence type="ECO:0000313" key="2">
    <source>
        <dbReference type="Proteomes" id="UP001165584"/>
    </source>
</evidence>
<proteinExistence type="predicted"/>
<name>A0ABT2GS00_9MICO</name>